<evidence type="ECO:0000313" key="3">
    <source>
        <dbReference type="WBParaSite" id="TASK_0000175601-mRNA-1"/>
    </source>
</evidence>
<dbReference type="EMBL" id="UYRS01000571">
    <property type="protein sequence ID" value="VDK23621.1"/>
    <property type="molecule type" value="Genomic_DNA"/>
</dbReference>
<name>A0A0R3VWG2_TAEAS</name>
<reference evidence="3" key="1">
    <citation type="submission" date="2017-02" db="UniProtKB">
        <authorList>
            <consortium name="WormBaseParasite"/>
        </authorList>
    </citation>
    <scope>IDENTIFICATION</scope>
</reference>
<proteinExistence type="predicted"/>
<accession>A0A0R3VWG2</accession>
<dbReference type="Proteomes" id="UP000282613">
    <property type="component" value="Unassembled WGS sequence"/>
</dbReference>
<organism evidence="3">
    <name type="scientific">Taenia asiatica</name>
    <name type="common">Asian tapeworm</name>
    <dbReference type="NCBI Taxonomy" id="60517"/>
    <lineage>
        <taxon>Eukaryota</taxon>
        <taxon>Metazoa</taxon>
        <taxon>Spiralia</taxon>
        <taxon>Lophotrochozoa</taxon>
        <taxon>Platyhelminthes</taxon>
        <taxon>Cestoda</taxon>
        <taxon>Eucestoda</taxon>
        <taxon>Cyclophyllidea</taxon>
        <taxon>Taeniidae</taxon>
        <taxon>Taenia</taxon>
    </lineage>
</organism>
<evidence type="ECO:0000313" key="1">
    <source>
        <dbReference type="EMBL" id="VDK23621.1"/>
    </source>
</evidence>
<reference evidence="1 2" key="2">
    <citation type="submission" date="2018-11" db="EMBL/GenBank/DDBJ databases">
        <authorList>
            <consortium name="Pathogen Informatics"/>
        </authorList>
    </citation>
    <scope>NUCLEOTIDE SEQUENCE [LARGE SCALE GENOMIC DNA]</scope>
</reference>
<evidence type="ECO:0000313" key="2">
    <source>
        <dbReference type="Proteomes" id="UP000282613"/>
    </source>
</evidence>
<keyword evidence="2" id="KW-1185">Reference proteome</keyword>
<dbReference type="AlphaFoldDB" id="A0A0R3VWG2"/>
<dbReference type="WBParaSite" id="TASK_0000175601-mRNA-1">
    <property type="protein sequence ID" value="TASK_0000175601-mRNA-1"/>
    <property type="gene ID" value="TASK_0000175601"/>
</dbReference>
<protein>
    <submittedName>
        <fullName evidence="3">Lyase_1 domain-containing protein</fullName>
    </submittedName>
</protein>
<gene>
    <name evidence="1" type="ORF">TASK_LOCUS1757</name>
</gene>
<sequence length="126" mass="14161">MFQRWPSVRLYVCTSARHLLSAICQCVRGRVEVASATPPPVECFIPVKRHHQGLGLRDRKRKPDPFDYNASAFDRCLTRKASAIENVLSHQCDSTKIHGTTGLDDRKAVESTIENIVLMVGCRPMP</sequence>